<dbReference type="CDD" id="cd01100">
    <property type="entry name" value="APPLE_Factor_XI_like"/>
    <property type="match status" value="1"/>
</dbReference>
<dbReference type="Gene3D" id="3.50.4.10">
    <property type="entry name" value="Hepatocyte Growth Factor"/>
    <property type="match status" value="1"/>
</dbReference>
<dbReference type="InterPro" id="IPR041462">
    <property type="entry name" value="Bact_A2M_MG6"/>
</dbReference>
<dbReference type="InterPro" id="IPR026284">
    <property type="entry name" value="A2MG_proteobact"/>
</dbReference>
<dbReference type="InterPro" id="IPR051802">
    <property type="entry name" value="YfhM-like"/>
</dbReference>
<dbReference type="Pfam" id="PF00024">
    <property type="entry name" value="PAN_1"/>
    <property type="match status" value="1"/>
</dbReference>
<dbReference type="Gene3D" id="2.60.40.1930">
    <property type="match status" value="1"/>
</dbReference>
<evidence type="ECO:0000256" key="1">
    <source>
        <dbReference type="ARBA" id="ARBA00010556"/>
    </source>
</evidence>
<dbReference type="Pfam" id="PF17962">
    <property type="entry name" value="bMG6"/>
    <property type="match status" value="1"/>
</dbReference>
<dbReference type="SUPFAM" id="SSF48239">
    <property type="entry name" value="Terpenoid cyclases/Protein prenyltransferases"/>
    <property type="match status" value="1"/>
</dbReference>
<keyword evidence="4" id="KW-1015">Disulfide bond</keyword>
<dbReference type="CDD" id="cd02891">
    <property type="entry name" value="A2M_like"/>
    <property type="match status" value="1"/>
</dbReference>
<evidence type="ECO:0000259" key="7">
    <source>
        <dbReference type="SMART" id="SM01360"/>
    </source>
</evidence>
<dbReference type="Proteomes" id="UP000594118">
    <property type="component" value="Chromosome"/>
</dbReference>
<dbReference type="Pfam" id="PF07678">
    <property type="entry name" value="TED_complement"/>
    <property type="match status" value="1"/>
</dbReference>
<dbReference type="InterPro" id="IPR011625">
    <property type="entry name" value="A2M_N_BRD"/>
</dbReference>
<dbReference type="SMART" id="SM01419">
    <property type="entry name" value="Thiol-ester_cl"/>
    <property type="match status" value="1"/>
</dbReference>
<sequence>MLGAALVAVLTLCAPFATAQEADAPLLADKRFVVSANTDFSGTDLQQIFDSSLEACRAACLSTDQCVALTFNARNNSCFPKGSVTGMTPFDGALSAEVITVDPAVKARSEDAGRRLSFLGEDTLGAARSFARDLPWSHPSSASADDLAADSAARARDGDLAGAQAAIAAATGKSDASPHWTRLAAYTLALYNKDTGNRGDLPAKALSAAINGYLRSPEDATSADALVLMADALAALDRGRDAIPALRLAQTLTPTPAIETHLDQAIGLYGFRITDNTVESNLAQPRICAEFSEPLALAGVDYAPFVRLPDPAMAVEADGNQICLIGGTHGETYNATFRQGLPARSGEVLQKDVDLRFYIPDRDPSARFPGRGYVLPRATDAALPIDTVNVAALDLTLSRVSDRNIVRAVQNSYFGRDISAYEVEDFDTQIAEKIWSGTAEVRSERNQTITSRLPMGEALAGQAPGVYTLRASVPGADPYDTPAATQWFVLTDLGLSTMQGTDGLTAVVRGLSDAGARPGVTLSLLSNANEVLATATTDDTGLASFAPGLLRGKGGAAPAAILAQRGDDLSFLSLTDPAFDLSDRGVEGRAPSSAIDVFLATDRGAYRAGEVIHITALSRDSQAMAIRGLPVTVILSRPDGVEYARQTSAKGQAGGHVFAFPVGPSVPRGTWRIEVKSDLDAPALASDTVLVEDFLPERLDFSLSLPDAPLPLASPQTLAIEARYLFGAPAADLSASGDYALRPLDTLEGFPGYHFGLYDAQGDTTRDYFSLDATDAEGKTATTLSFTSYDPDVAAPVEMTATLRVQEGSGRPVERRIARVMTPADPMIAVRSVADGVVPQGGEASFDLIALDATLTRTAMPVHYTINRVTTRYQWYRQYGDWKWESFTTRSPVTEGDVTLGTDPVTVSAPVDWGRYEIVVESADSPRSTASMEVYAGWYVPADATTTPDMLDVSLTADRFAIGDTATLRLVPRYAGTALISVLSNHLIDMKIVEVSEGENLVDLPVTDAWGAGAYVTATVLRPMDIAAGHNPARALGLDYAPVDPGAKALSVKIDAPEASDPRGPLAATVHLDGLSAGDTGYVTLAAVDLGILNLTGFETPDPQAYYFGQRRLGVELRDVYGRLIDGLQGEMGRVRSGGDVSNRAAMDSPPPDQDLVAFFSGPVTVGADGTAQTSFDIPAFNGTVRLMALGWSETGVGSAQADVLVRDPVVVTASLPRYLAPGDQSRMLLEITHATGPTGVMGLKVSADGLGLGDVPTEVTLDAQQKVTLSVPILAQEAGDDTLQITLTTPDGRTLSQTLTLPVRRNTPQIAQTRRFPLAPGATITLNADAFDGFHVDTASATLSAGPLAQLDVPGLLAQLSRYPYGCTEQVTSQAMPLLYLSSIADVMGLVPQAQVDQRLSQAVDQILARQQSNGAFNLWSDTTGGGWLDAYVTDFLSRARAGGIPVPDLAFRRALNNLRNQVNYAPDFTRDENDGGEALAYQLLVLAREGEAQMGDLRYYADTKGGDFATPLAMAQIGAALAAYGDPTRADAMFTRAGTLLRTDLSGPEPQTLRADFGTHLRDAAAVLTLAAEAGSNALDRATLISQIEAVDTPRSTQESAWTLLAAKSLVSDASVAGLSVNGAPSQGPMVRVLQGDAMQPVTVTNTSTTATDLTLTTLGIPDGPVMSGGEGYSITRSYYTLEGEEADPSGLHSGDRLVTVIKVRPFAETGARLMVSDPLPAGFEIDNPRLLSSGDIAAFDWLKTTTPEMSEFRSDRFLAALDWRSADPFTLAYVVRAVTPGDYLHPAASVEDMYRPRYRARTFEGRVTVTK</sequence>
<dbReference type="InterPro" id="IPR041203">
    <property type="entry name" value="Bact_A2M_MG5"/>
</dbReference>
<dbReference type="Pfam" id="PF00207">
    <property type="entry name" value="A2M"/>
    <property type="match status" value="1"/>
</dbReference>
<protein>
    <submittedName>
        <fullName evidence="8">Alpha-2-macroglobulin family protein</fullName>
    </submittedName>
</protein>
<dbReference type="InterPro" id="IPR021868">
    <property type="entry name" value="Alpha_2_Macroglob_MG3"/>
</dbReference>
<dbReference type="GO" id="GO:0005615">
    <property type="term" value="C:extracellular space"/>
    <property type="evidence" value="ECO:0007669"/>
    <property type="project" value="InterPro"/>
</dbReference>
<dbReference type="Pfam" id="PF21142">
    <property type="entry name" value="A2M_bMG2"/>
    <property type="match status" value="1"/>
</dbReference>
<feature type="signal peptide" evidence="5">
    <location>
        <begin position="1"/>
        <end position="19"/>
    </location>
</feature>
<proteinExistence type="inferred from homology"/>
<keyword evidence="3" id="KW-0677">Repeat</keyword>
<organism evidence="8 9">
    <name type="scientific">Pseudooceanicola spongiae</name>
    <dbReference type="NCBI Taxonomy" id="2613965"/>
    <lineage>
        <taxon>Bacteria</taxon>
        <taxon>Pseudomonadati</taxon>
        <taxon>Pseudomonadota</taxon>
        <taxon>Alphaproteobacteria</taxon>
        <taxon>Rhodobacterales</taxon>
        <taxon>Paracoccaceae</taxon>
        <taxon>Pseudooceanicola</taxon>
    </lineage>
</organism>
<comment type="similarity">
    <text evidence="1">Belongs to the protease inhibitor I39 (alpha-2-macroglobulin) family. Bacterial alpha-2-macroglobulin subfamily.</text>
</comment>
<dbReference type="InterPro" id="IPR047565">
    <property type="entry name" value="Alpha-macroglob_thiol-ester_cl"/>
</dbReference>
<dbReference type="Gene3D" id="1.50.10.20">
    <property type="match status" value="1"/>
</dbReference>
<evidence type="ECO:0000256" key="5">
    <source>
        <dbReference type="SAM" id="SignalP"/>
    </source>
</evidence>
<dbReference type="Pfam" id="PF01835">
    <property type="entry name" value="MG2"/>
    <property type="match status" value="1"/>
</dbReference>
<dbReference type="PIRSF" id="PIRSF038980">
    <property type="entry name" value="A2M_bac"/>
    <property type="match status" value="1"/>
</dbReference>
<name>A0A7L9WUN6_9RHOB</name>
<evidence type="ECO:0000256" key="4">
    <source>
        <dbReference type="ARBA" id="ARBA00023157"/>
    </source>
</evidence>
<dbReference type="InterPro" id="IPR049120">
    <property type="entry name" value="A2M_bMG2"/>
</dbReference>
<dbReference type="Pfam" id="PF17973">
    <property type="entry name" value="bMG10"/>
    <property type="match status" value="1"/>
</dbReference>
<evidence type="ECO:0000256" key="3">
    <source>
        <dbReference type="ARBA" id="ARBA00022737"/>
    </source>
</evidence>
<evidence type="ECO:0000313" key="8">
    <source>
        <dbReference type="EMBL" id="QOL83228.1"/>
    </source>
</evidence>
<evidence type="ECO:0000256" key="2">
    <source>
        <dbReference type="ARBA" id="ARBA00022729"/>
    </source>
</evidence>
<keyword evidence="9" id="KW-1185">Reference proteome</keyword>
<dbReference type="PANTHER" id="PTHR40094">
    <property type="entry name" value="ALPHA-2-MACROGLOBULIN HOMOLOG"/>
    <property type="match status" value="1"/>
</dbReference>
<feature type="chain" id="PRO_5032495631" evidence="5">
    <location>
        <begin position="20"/>
        <end position="1814"/>
    </location>
</feature>
<dbReference type="GO" id="GO:0006508">
    <property type="term" value="P:proteolysis"/>
    <property type="evidence" value="ECO:0007669"/>
    <property type="project" value="InterPro"/>
</dbReference>
<dbReference type="InterPro" id="IPR000177">
    <property type="entry name" value="Apple"/>
</dbReference>
<dbReference type="Pfam" id="PF11974">
    <property type="entry name" value="bMG3"/>
    <property type="match status" value="1"/>
</dbReference>
<accession>A0A7L9WUN6</accession>
<feature type="domain" description="Alpha-2-macroglobulin bait region" evidence="6">
    <location>
        <begin position="951"/>
        <end position="1095"/>
    </location>
</feature>
<gene>
    <name evidence="8" type="ORF">F3W81_14120</name>
</gene>
<dbReference type="InterPro" id="IPR001599">
    <property type="entry name" value="Macroglobln_a2"/>
</dbReference>
<dbReference type="EMBL" id="CP045201">
    <property type="protein sequence ID" value="QOL83228.1"/>
    <property type="molecule type" value="Genomic_DNA"/>
</dbReference>
<dbReference type="InterPro" id="IPR041246">
    <property type="entry name" value="Bact_MG10"/>
</dbReference>
<feature type="domain" description="Alpha-2-macroglobulin" evidence="7">
    <location>
        <begin position="1157"/>
        <end position="1246"/>
    </location>
</feature>
<dbReference type="Pfam" id="PF07703">
    <property type="entry name" value="A2M_BRD"/>
    <property type="match status" value="1"/>
</dbReference>
<dbReference type="InterPro" id="IPR008930">
    <property type="entry name" value="Terpenoid_cyclase/PrenylTrfase"/>
</dbReference>
<dbReference type="KEGG" id="pshq:F3W81_14120"/>
<reference evidence="8 9" key="1">
    <citation type="submission" date="2019-10" db="EMBL/GenBank/DDBJ databases">
        <title>Pseudopuniceibacterium sp. HQ09 islated from Antarctica.</title>
        <authorList>
            <person name="Liao L."/>
            <person name="Su S."/>
            <person name="Chen B."/>
            <person name="Yu Y."/>
        </authorList>
    </citation>
    <scope>NUCLEOTIDE SEQUENCE [LARGE SCALE GENOMIC DNA]</scope>
    <source>
        <strain evidence="8 9">HQ09</strain>
    </source>
</reference>
<dbReference type="InterPro" id="IPR002890">
    <property type="entry name" value="MG2"/>
</dbReference>
<dbReference type="PANTHER" id="PTHR40094:SF1">
    <property type="entry name" value="UBIQUITIN DOMAIN-CONTAINING PROTEIN"/>
    <property type="match status" value="1"/>
</dbReference>
<dbReference type="InterPro" id="IPR003609">
    <property type="entry name" value="Pan_app"/>
</dbReference>
<dbReference type="SMART" id="SM01360">
    <property type="entry name" value="A2M"/>
    <property type="match status" value="1"/>
</dbReference>
<keyword evidence="2 5" id="KW-0732">Signal</keyword>
<evidence type="ECO:0000313" key="9">
    <source>
        <dbReference type="Proteomes" id="UP000594118"/>
    </source>
</evidence>
<dbReference type="SMART" id="SM01359">
    <property type="entry name" value="A2M_N_2"/>
    <property type="match status" value="1"/>
</dbReference>
<evidence type="ECO:0000259" key="6">
    <source>
        <dbReference type="SMART" id="SM01359"/>
    </source>
</evidence>
<dbReference type="Pfam" id="PF17972">
    <property type="entry name" value="bMG5"/>
    <property type="match status" value="1"/>
</dbReference>
<dbReference type="GO" id="GO:0004866">
    <property type="term" value="F:endopeptidase inhibitor activity"/>
    <property type="evidence" value="ECO:0007669"/>
    <property type="project" value="InterPro"/>
</dbReference>
<dbReference type="InterPro" id="IPR011626">
    <property type="entry name" value="Alpha-macroglobulin_TED"/>
</dbReference>